<dbReference type="PANTHER" id="PTHR35446">
    <property type="entry name" value="SI:CH211-175M2.5"/>
    <property type="match status" value="1"/>
</dbReference>
<dbReference type="Pfam" id="PF02627">
    <property type="entry name" value="CMD"/>
    <property type="match status" value="1"/>
</dbReference>
<evidence type="ECO:0000313" key="3">
    <source>
        <dbReference type="EMBL" id="MFC5058314.1"/>
    </source>
</evidence>
<dbReference type="InterPro" id="IPR003779">
    <property type="entry name" value="CMD-like"/>
</dbReference>
<dbReference type="SUPFAM" id="SSF69118">
    <property type="entry name" value="AhpD-like"/>
    <property type="match status" value="1"/>
</dbReference>
<dbReference type="RefSeq" id="WP_344037776.1">
    <property type="nucleotide sequence ID" value="NZ_BAAAKE010000008.1"/>
</dbReference>
<evidence type="ECO:0000259" key="2">
    <source>
        <dbReference type="Pfam" id="PF02627"/>
    </source>
</evidence>
<gene>
    <name evidence="3" type="ORF">ACFPFM_31765</name>
</gene>
<protein>
    <submittedName>
        <fullName evidence="3">Carboxymuconolactone decarboxylase family protein</fullName>
    </submittedName>
</protein>
<dbReference type="InterPro" id="IPR029032">
    <property type="entry name" value="AhpD-like"/>
</dbReference>
<reference evidence="4" key="1">
    <citation type="journal article" date="2019" name="Int. J. Syst. Evol. Microbiol.">
        <title>The Global Catalogue of Microorganisms (GCM) 10K type strain sequencing project: providing services to taxonomists for standard genome sequencing and annotation.</title>
        <authorList>
            <consortium name="The Broad Institute Genomics Platform"/>
            <consortium name="The Broad Institute Genome Sequencing Center for Infectious Disease"/>
            <person name="Wu L."/>
            <person name="Ma J."/>
        </authorList>
    </citation>
    <scope>NUCLEOTIDE SEQUENCE [LARGE SCALE GENOMIC DNA]</scope>
    <source>
        <strain evidence="4">KCTC 12848</strain>
    </source>
</reference>
<dbReference type="Proteomes" id="UP001595833">
    <property type="component" value="Unassembled WGS sequence"/>
</dbReference>
<dbReference type="InterPro" id="IPR004675">
    <property type="entry name" value="AhpD_core"/>
</dbReference>
<sequence>MDATTHVRVPLIAEDQAEGRLAELYEEVKKATNLPFVPDMFRLTSTRPDLLEAVVAGYKGMYLGGVLPRQTRELISAWTSKVNECPYCVGTHNFFYRAFGGPEEIATAVESAKSADDLPVDERTKVLLRLLTKLTREAYKVTDEDWRHALESGWTAEELLEAFFTSSMFNFITRMVDGLGLGLSVAASRVSQQEVPRPEVSPQAIPQQGVQAGGDR</sequence>
<dbReference type="NCBIfam" id="TIGR00778">
    <property type="entry name" value="ahpD_dom"/>
    <property type="match status" value="1"/>
</dbReference>
<accession>A0ABV9Y937</accession>
<comment type="caution">
    <text evidence="3">The sequence shown here is derived from an EMBL/GenBank/DDBJ whole genome shotgun (WGS) entry which is preliminary data.</text>
</comment>
<proteinExistence type="predicted"/>
<organism evidence="3 4">
    <name type="scientific">Saccharothrix xinjiangensis</name>
    <dbReference type="NCBI Taxonomy" id="204798"/>
    <lineage>
        <taxon>Bacteria</taxon>
        <taxon>Bacillati</taxon>
        <taxon>Actinomycetota</taxon>
        <taxon>Actinomycetes</taxon>
        <taxon>Pseudonocardiales</taxon>
        <taxon>Pseudonocardiaceae</taxon>
        <taxon>Saccharothrix</taxon>
    </lineage>
</organism>
<feature type="domain" description="Carboxymuconolactone decarboxylase-like" evidence="2">
    <location>
        <begin position="48"/>
        <end position="115"/>
    </location>
</feature>
<name>A0ABV9Y937_9PSEU</name>
<evidence type="ECO:0000313" key="4">
    <source>
        <dbReference type="Proteomes" id="UP001595833"/>
    </source>
</evidence>
<dbReference type="EMBL" id="JBHSJB010000031">
    <property type="protein sequence ID" value="MFC5058314.1"/>
    <property type="molecule type" value="Genomic_DNA"/>
</dbReference>
<dbReference type="Gene3D" id="1.20.1290.10">
    <property type="entry name" value="AhpD-like"/>
    <property type="match status" value="1"/>
</dbReference>
<dbReference type="PANTHER" id="PTHR35446:SF2">
    <property type="entry name" value="CARBOXYMUCONOLACTONE DECARBOXYLASE-LIKE DOMAIN-CONTAINING PROTEIN"/>
    <property type="match status" value="1"/>
</dbReference>
<evidence type="ECO:0000256" key="1">
    <source>
        <dbReference type="SAM" id="MobiDB-lite"/>
    </source>
</evidence>
<keyword evidence="4" id="KW-1185">Reference proteome</keyword>
<feature type="region of interest" description="Disordered" evidence="1">
    <location>
        <begin position="193"/>
        <end position="216"/>
    </location>
</feature>